<keyword evidence="4 9" id="KW-0106">Calcium</keyword>
<dbReference type="FunFam" id="3.40.30.10:FF:000047">
    <property type="entry name" value="Calsequestrin"/>
    <property type="match status" value="1"/>
</dbReference>
<keyword evidence="5" id="KW-0703">Sarcoplasmic reticulum</keyword>
<dbReference type="InterPro" id="IPR001393">
    <property type="entry name" value="Calsequestrin"/>
</dbReference>
<feature type="chain" id="PRO_5018174374" description="Calsequestrin" evidence="11">
    <location>
        <begin position="25"/>
        <end position="416"/>
    </location>
</feature>
<dbReference type="CDD" id="cd03065">
    <property type="entry name" value="PDI_b_Calsequestrin_N"/>
    <property type="match status" value="1"/>
</dbReference>
<proteinExistence type="inferred from homology"/>
<dbReference type="GO" id="GO:0010881">
    <property type="term" value="P:regulation of cardiac muscle contraction by regulation of the release of sequestered calcium ion"/>
    <property type="evidence" value="ECO:0007669"/>
    <property type="project" value="TreeGrafter"/>
</dbReference>
<evidence type="ECO:0000256" key="6">
    <source>
        <dbReference type="ARBA" id="ARBA00023179"/>
    </source>
</evidence>
<reference evidence="12" key="2">
    <citation type="submission" date="2025-08" db="UniProtKB">
        <authorList>
            <consortium name="Ensembl"/>
        </authorList>
    </citation>
    <scope>IDENTIFICATION</scope>
</reference>
<evidence type="ECO:0000256" key="3">
    <source>
        <dbReference type="ARBA" id="ARBA00022729"/>
    </source>
</evidence>
<dbReference type="KEGG" id="csem:103389763"/>
<dbReference type="InterPro" id="IPR041860">
    <property type="entry name" value="Calsequestrin_C"/>
</dbReference>
<accession>A0A3P8W7Y1</accession>
<dbReference type="AlphaFoldDB" id="A0A3P8W7Y1"/>
<dbReference type="PROSITE" id="PS00864">
    <property type="entry name" value="CALSEQUESTRIN_2"/>
    <property type="match status" value="1"/>
</dbReference>
<dbReference type="GO" id="GO:0005509">
    <property type="term" value="F:calcium ion binding"/>
    <property type="evidence" value="ECO:0007669"/>
    <property type="project" value="InterPro"/>
</dbReference>
<dbReference type="Gene3D" id="3.40.30.10">
    <property type="entry name" value="Glutaredoxin"/>
    <property type="match status" value="3"/>
</dbReference>
<evidence type="ECO:0000313" key="13">
    <source>
        <dbReference type="Proteomes" id="UP000265120"/>
    </source>
</evidence>
<dbReference type="PRINTS" id="PR00312">
    <property type="entry name" value="CALSEQUESTRN"/>
</dbReference>
<feature type="compositionally biased region" description="Acidic residues" evidence="10">
    <location>
        <begin position="375"/>
        <end position="385"/>
    </location>
</feature>
<protein>
    <recommendedName>
        <fullName evidence="9">Calsequestrin</fullName>
    </recommendedName>
</protein>
<dbReference type="GeneID" id="103389763"/>
<reference evidence="12 13" key="1">
    <citation type="journal article" date="2014" name="Nat. Genet.">
        <title>Whole-genome sequence of a flatfish provides insights into ZW sex chromosome evolution and adaptation to a benthic lifestyle.</title>
        <authorList>
            <person name="Chen S."/>
            <person name="Zhang G."/>
            <person name="Shao C."/>
            <person name="Huang Q."/>
            <person name="Liu G."/>
            <person name="Zhang P."/>
            <person name="Song W."/>
            <person name="An N."/>
            <person name="Chalopin D."/>
            <person name="Volff J.N."/>
            <person name="Hong Y."/>
            <person name="Li Q."/>
            <person name="Sha Z."/>
            <person name="Zhou H."/>
            <person name="Xie M."/>
            <person name="Yu Q."/>
            <person name="Liu Y."/>
            <person name="Xiang H."/>
            <person name="Wang N."/>
            <person name="Wu K."/>
            <person name="Yang C."/>
            <person name="Zhou Q."/>
            <person name="Liao X."/>
            <person name="Yang L."/>
            <person name="Hu Q."/>
            <person name="Zhang J."/>
            <person name="Meng L."/>
            <person name="Jin L."/>
            <person name="Tian Y."/>
            <person name="Lian J."/>
            <person name="Yang J."/>
            <person name="Miao G."/>
            <person name="Liu S."/>
            <person name="Liang Z."/>
            <person name="Yan F."/>
            <person name="Li Y."/>
            <person name="Sun B."/>
            <person name="Zhang H."/>
            <person name="Zhang J."/>
            <person name="Zhu Y."/>
            <person name="Du M."/>
            <person name="Zhao Y."/>
            <person name="Schartl M."/>
            <person name="Tang Q."/>
            <person name="Wang J."/>
        </authorList>
    </citation>
    <scope>NUCLEOTIDE SEQUENCE</scope>
</reference>
<dbReference type="FunFam" id="3.40.30.10:FF:000031">
    <property type="entry name" value="Calsequestrin"/>
    <property type="match status" value="1"/>
</dbReference>
<dbReference type="PANTHER" id="PTHR10033">
    <property type="entry name" value="CALSEQUESTRIN"/>
    <property type="match status" value="1"/>
</dbReference>
<keyword evidence="3 11" id="KW-0732">Signal</keyword>
<sequence>MHQICLSLLSGLCLLLGFFSNAEEGLEFPNFDGKDRVLEINERNFKKALKRYELLCLFYHEPVSANKGLQKRFQMTELVLELTAQVLENKDIGFGMVDSHKGAKVAKKLGLQEVGSLYVFKDDRVIEFDGELSADTLVEFLLDVLEDPVEMINNAMEVRAFERMEEDIRLIGYFKGEDSYFKSFQEASEMFQPYIKFFATFDKSVAKHLSLKMNEVNFYEPFMEEPAVLPGRPLSEVDIVDFVKQHRRATLRKLRAENMFETWEDDMDGIHIVAFAEEEDPDGYEFLEILKDVARDNTNNPELSIVWIDPDDFPLLTTYWEKTFKLDLFRPQIGVVNVTDADSVWLDMSNDEDLPTAEELEDWIEDVLSGRVNTEDDDESTDEWENYGYNVMEDDDQSHDLDYHDGDDDDGDDDDI</sequence>
<feature type="signal peptide" evidence="11">
    <location>
        <begin position="1"/>
        <end position="24"/>
    </location>
</feature>
<comment type="function">
    <text evidence="8">Calsequestrin is a high-capacity, moderate affinity, calcium-binding protein and thus acts as an internal calcium store in muscle. Calcium ions are bound by clusters of acidic residues at the protein surface, especially at the interface between subunits. Can bind around 60 Ca(2+) ions. Regulates the release of lumenal Ca(2+) via the calcium release channel RYR2; this plays an important role in triggering muscle contraction. Plays a role in excitation-contraction coupling in the heart and in regulating the rate of heart beats.</text>
</comment>
<reference evidence="12" key="3">
    <citation type="submission" date="2025-09" db="UniProtKB">
        <authorList>
            <consortium name="Ensembl"/>
        </authorList>
    </citation>
    <scope>IDENTIFICATION</scope>
</reference>
<comment type="similarity">
    <text evidence="2 9">Belongs to the calsequestrin family.</text>
</comment>
<dbReference type="OMA" id="CLYYHES"/>
<evidence type="ECO:0000256" key="11">
    <source>
        <dbReference type="SAM" id="SignalP"/>
    </source>
</evidence>
<dbReference type="SUPFAM" id="SSF52833">
    <property type="entry name" value="Thioredoxin-like"/>
    <property type="match status" value="3"/>
</dbReference>
<evidence type="ECO:0000256" key="2">
    <source>
        <dbReference type="ARBA" id="ARBA00010987"/>
    </source>
</evidence>
<evidence type="ECO:0000256" key="9">
    <source>
        <dbReference type="RuleBase" id="RU000648"/>
    </source>
</evidence>
<feature type="compositionally biased region" description="Acidic residues" evidence="10">
    <location>
        <begin position="405"/>
        <end position="416"/>
    </location>
</feature>
<dbReference type="InterPro" id="IPR041858">
    <property type="entry name" value="Calsequestrin_middle_dom"/>
</dbReference>
<dbReference type="InterPro" id="IPR018233">
    <property type="entry name" value="Calsequestrin_CS"/>
</dbReference>
<dbReference type="Proteomes" id="UP000265120">
    <property type="component" value="Chromosome 14"/>
</dbReference>
<keyword evidence="13" id="KW-1185">Reference proteome</keyword>
<evidence type="ECO:0000256" key="7">
    <source>
        <dbReference type="ARBA" id="ARBA00023180"/>
    </source>
</evidence>
<dbReference type="InterPro" id="IPR036249">
    <property type="entry name" value="Thioredoxin-like_sf"/>
</dbReference>
<dbReference type="CDD" id="cd03066">
    <property type="entry name" value="PDI_b_Calsequestrin_middle"/>
    <property type="match status" value="1"/>
</dbReference>
<dbReference type="RefSeq" id="XP_008323543.1">
    <property type="nucleotide sequence ID" value="XM_008325321.2"/>
</dbReference>
<evidence type="ECO:0000256" key="5">
    <source>
        <dbReference type="ARBA" id="ARBA00022951"/>
    </source>
</evidence>
<keyword evidence="6" id="KW-0514">Muscle protein</keyword>
<dbReference type="InterPro" id="IPR041859">
    <property type="entry name" value="Calsequestrin_N"/>
</dbReference>
<dbReference type="STRING" id="244447.ENSCSEP00000021741"/>
<dbReference type="GO" id="GO:0033018">
    <property type="term" value="C:sarcoplasmic reticulum lumen"/>
    <property type="evidence" value="ECO:0007669"/>
    <property type="project" value="UniProtKB-SubCell"/>
</dbReference>
<evidence type="ECO:0000256" key="4">
    <source>
        <dbReference type="ARBA" id="ARBA00022837"/>
    </source>
</evidence>
<comment type="subcellular location">
    <subcellularLocation>
        <location evidence="1">Sarcoplasmic reticulum lumen</location>
    </subcellularLocation>
</comment>
<dbReference type="GeneTree" id="ENSGT00390000019377"/>
<dbReference type="OrthoDB" id="10038131at2759"/>
<feature type="region of interest" description="Disordered" evidence="10">
    <location>
        <begin position="370"/>
        <end position="416"/>
    </location>
</feature>
<dbReference type="FunFam" id="3.40.30.10:FF:000033">
    <property type="entry name" value="Calsequestrin"/>
    <property type="match status" value="1"/>
</dbReference>
<dbReference type="CDD" id="cd03074">
    <property type="entry name" value="PDI_b'_Calsequestrin_C"/>
    <property type="match status" value="1"/>
</dbReference>
<evidence type="ECO:0000313" key="12">
    <source>
        <dbReference type="Ensembl" id="ENSCSEP00000021741.1"/>
    </source>
</evidence>
<dbReference type="GO" id="GO:0030018">
    <property type="term" value="C:Z disc"/>
    <property type="evidence" value="ECO:0007669"/>
    <property type="project" value="TreeGrafter"/>
</dbReference>
<evidence type="ECO:0000256" key="8">
    <source>
        <dbReference type="ARBA" id="ARBA00046160"/>
    </source>
</evidence>
<evidence type="ECO:0000256" key="1">
    <source>
        <dbReference type="ARBA" id="ARBA00004564"/>
    </source>
</evidence>
<name>A0A3P8W7Y1_CYNSE</name>
<dbReference type="InParanoid" id="A0A3P8W7Y1"/>
<evidence type="ECO:0000256" key="10">
    <source>
        <dbReference type="SAM" id="MobiDB-lite"/>
    </source>
</evidence>
<dbReference type="Pfam" id="PF01216">
    <property type="entry name" value="Calsequestrin"/>
    <property type="match status" value="1"/>
</dbReference>
<dbReference type="Ensembl" id="ENSCSET00000022018.1">
    <property type="protein sequence ID" value="ENSCSEP00000021741.1"/>
    <property type="gene ID" value="ENSCSEG00000013870.1"/>
</dbReference>
<organism evidence="12 13">
    <name type="scientific">Cynoglossus semilaevis</name>
    <name type="common">Tongue sole</name>
    <dbReference type="NCBI Taxonomy" id="244447"/>
    <lineage>
        <taxon>Eukaryota</taxon>
        <taxon>Metazoa</taxon>
        <taxon>Chordata</taxon>
        <taxon>Craniata</taxon>
        <taxon>Vertebrata</taxon>
        <taxon>Euteleostomi</taxon>
        <taxon>Actinopterygii</taxon>
        <taxon>Neopterygii</taxon>
        <taxon>Teleostei</taxon>
        <taxon>Neoteleostei</taxon>
        <taxon>Acanthomorphata</taxon>
        <taxon>Carangaria</taxon>
        <taxon>Pleuronectiformes</taxon>
        <taxon>Pleuronectoidei</taxon>
        <taxon>Cynoglossidae</taxon>
        <taxon>Cynoglossinae</taxon>
        <taxon>Cynoglossus</taxon>
    </lineage>
</organism>
<keyword evidence="7" id="KW-0325">Glycoprotein</keyword>
<dbReference type="PANTHER" id="PTHR10033:SF15">
    <property type="entry name" value="CALSEQUESTRIN-2"/>
    <property type="match status" value="1"/>
</dbReference>